<dbReference type="Proteomes" id="UP001172155">
    <property type="component" value="Unassembled WGS sequence"/>
</dbReference>
<dbReference type="PANTHER" id="PTHR10622">
    <property type="entry name" value="HET DOMAIN-CONTAINING PROTEIN"/>
    <property type="match status" value="1"/>
</dbReference>
<dbReference type="Pfam" id="PF06985">
    <property type="entry name" value="HET"/>
    <property type="match status" value="1"/>
</dbReference>
<feature type="domain" description="Heterokaryon incompatibility" evidence="2">
    <location>
        <begin position="58"/>
        <end position="145"/>
    </location>
</feature>
<dbReference type="InterPro" id="IPR010730">
    <property type="entry name" value="HET"/>
</dbReference>
<comment type="caution">
    <text evidence="3">The sequence shown here is derived from an EMBL/GenBank/DDBJ whole genome shotgun (WGS) entry which is preliminary data.</text>
</comment>
<keyword evidence="4" id="KW-1185">Reference proteome</keyword>
<protein>
    <submittedName>
        <fullName evidence="3">Heterokaryon incompatibility protein-domain-containing protein</fullName>
    </submittedName>
</protein>
<reference evidence="3" key="1">
    <citation type="submission" date="2023-06" db="EMBL/GenBank/DDBJ databases">
        <title>Genome-scale phylogeny and comparative genomics of the fungal order Sordariales.</title>
        <authorList>
            <consortium name="Lawrence Berkeley National Laboratory"/>
            <person name="Hensen N."/>
            <person name="Bonometti L."/>
            <person name="Westerberg I."/>
            <person name="Brannstrom I.O."/>
            <person name="Guillou S."/>
            <person name="Cros-Aarteil S."/>
            <person name="Calhoun S."/>
            <person name="Haridas S."/>
            <person name="Kuo A."/>
            <person name="Mondo S."/>
            <person name="Pangilinan J."/>
            <person name="Riley R."/>
            <person name="LaButti K."/>
            <person name="Andreopoulos B."/>
            <person name="Lipzen A."/>
            <person name="Chen C."/>
            <person name="Yanf M."/>
            <person name="Daum C."/>
            <person name="Ng V."/>
            <person name="Clum A."/>
            <person name="Steindorff A."/>
            <person name="Ohm R."/>
            <person name="Martin F."/>
            <person name="Silar P."/>
            <person name="Natvig D."/>
            <person name="Lalanne C."/>
            <person name="Gautier V."/>
            <person name="Ament-velasquez S.L."/>
            <person name="Kruys A."/>
            <person name="Hutchinson M.I."/>
            <person name="Powell A.J."/>
            <person name="Barry K."/>
            <person name="Miller A.N."/>
            <person name="Grigoriev I.V."/>
            <person name="Debuchy R."/>
            <person name="Gladieux P."/>
            <person name="Thoren M.H."/>
            <person name="Johannesson H."/>
        </authorList>
    </citation>
    <scope>NUCLEOTIDE SEQUENCE</scope>
    <source>
        <strain evidence="3">SMH3187-1</strain>
    </source>
</reference>
<dbReference type="EMBL" id="JAUKUD010000001">
    <property type="protein sequence ID" value="KAK0754307.1"/>
    <property type="molecule type" value="Genomic_DNA"/>
</dbReference>
<evidence type="ECO:0000256" key="1">
    <source>
        <dbReference type="SAM" id="MobiDB-lite"/>
    </source>
</evidence>
<feature type="region of interest" description="Disordered" evidence="1">
    <location>
        <begin position="1"/>
        <end position="26"/>
    </location>
</feature>
<evidence type="ECO:0000259" key="2">
    <source>
        <dbReference type="Pfam" id="PF06985"/>
    </source>
</evidence>
<dbReference type="PANTHER" id="PTHR10622:SF10">
    <property type="entry name" value="HET DOMAIN-CONTAINING PROTEIN"/>
    <property type="match status" value="1"/>
</dbReference>
<name>A0AA40KD01_9PEZI</name>
<evidence type="ECO:0000313" key="4">
    <source>
        <dbReference type="Proteomes" id="UP001172155"/>
    </source>
</evidence>
<evidence type="ECO:0000313" key="3">
    <source>
        <dbReference type="EMBL" id="KAK0754307.1"/>
    </source>
</evidence>
<accession>A0AA40KD01</accession>
<gene>
    <name evidence="3" type="ORF">B0T18DRAFT_398931</name>
</gene>
<proteinExistence type="predicted"/>
<sequence length="225" mass="25415">MAAARRGVSSKGFSTKPPHSSPFGISQRPSHFTLHDAASQLATERLASFESEGSIPVYAILSHRWEDDEVTFHEVDSQDPAVKEKKCYRKLRYACEEAQKQGIAWVWVDTCCIDKRSSAELSEAINSMFTWYRNAAVCYAFISDSVIFNSTIPQLDQFKASKWFTRGWTLQELLAPTIVLFYSAEWAPLGSRETLSQTITEVTGIDDDYLRGKDLRHASVAKRMS</sequence>
<organism evidence="3 4">
    <name type="scientific">Schizothecium vesticola</name>
    <dbReference type="NCBI Taxonomy" id="314040"/>
    <lineage>
        <taxon>Eukaryota</taxon>
        <taxon>Fungi</taxon>
        <taxon>Dikarya</taxon>
        <taxon>Ascomycota</taxon>
        <taxon>Pezizomycotina</taxon>
        <taxon>Sordariomycetes</taxon>
        <taxon>Sordariomycetidae</taxon>
        <taxon>Sordariales</taxon>
        <taxon>Schizotheciaceae</taxon>
        <taxon>Schizothecium</taxon>
    </lineage>
</organism>
<dbReference type="AlphaFoldDB" id="A0AA40KD01"/>